<evidence type="ECO:0000259" key="5">
    <source>
        <dbReference type="PROSITE" id="PS51078"/>
    </source>
</evidence>
<keyword evidence="7" id="KW-1185">Reference proteome</keyword>
<reference evidence="6 7" key="1">
    <citation type="journal article" date="2017" name="Int. J. Syst. Evol. Microbiol.">
        <title>Rhodosalinus sediminis gen. nov., sp. nov., isolated from marine saltern.</title>
        <authorList>
            <person name="Guo L.Y."/>
            <person name="Ling S.K."/>
            <person name="Li C.M."/>
            <person name="Chen G.J."/>
            <person name="Du Z.J."/>
        </authorList>
    </citation>
    <scope>NUCLEOTIDE SEQUENCE [LARGE SCALE GENOMIC DNA]</scope>
    <source>
        <strain evidence="6 7">WDN1C137</strain>
    </source>
</reference>
<dbReference type="GO" id="GO:0003677">
    <property type="term" value="F:DNA binding"/>
    <property type="evidence" value="ECO:0007669"/>
    <property type="project" value="UniProtKB-KW"/>
</dbReference>
<dbReference type="OrthoDB" id="9807558at2"/>
<dbReference type="Gene3D" id="1.10.10.10">
    <property type="entry name" value="Winged helix-like DNA-binding domain superfamily/Winged helix DNA-binding domain"/>
    <property type="match status" value="1"/>
</dbReference>
<name>A0A3D9BU72_9RHOB</name>
<dbReference type="InterPro" id="IPR036390">
    <property type="entry name" value="WH_DNA-bd_sf"/>
</dbReference>
<dbReference type="SUPFAM" id="SSF46785">
    <property type="entry name" value="Winged helix' DNA-binding domain"/>
    <property type="match status" value="1"/>
</dbReference>
<dbReference type="InterPro" id="IPR029016">
    <property type="entry name" value="GAF-like_dom_sf"/>
</dbReference>
<dbReference type="Proteomes" id="UP000257131">
    <property type="component" value="Unassembled WGS sequence"/>
</dbReference>
<dbReference type="Gene3D" id="3.30.450.40">
    <property type="match status" value="1"/>
</dbReference>
<evidence type="ECO:0000256" key="1">
    <source>
        <dbReference type="ARBA" id="ARBA00023015"/>
    </source>
</evidence>
<evidence type="ECO:0000256" key="2">
    <source>
        <dbReference type="ARBA" id="ARBA00023125"/>
    </source>
</evidence>
<dbReference type="GO" id="GO:0045892">
    <property type="term" value="P:negative regulation of DNA-templated transcription"/>
    <property type="evidence" value="ECO:0007669"/>
    <property type="project" value="TreeGrafter"/>
</dbReference>
<dbReference type="PANTHER" id="PTHR30136">
    <property type="entry name" value="HELIX-TURN-HELIX TRANSCRIPTIONAL REGULATOR, ICLR FAMILY"/>
    <property type="match status" value="1"/>
</dbReference>
<dbReference type="AlphaFoldDB" id="A0A3D9BU72"/>
<protein>
    <submittedName>
        <fullName evidence="6">IclR family transcriptional regulator</fullName>
    </submittedName>
</protein>
<accession>A0A3D9BU72</accession>
<dbReference type="SMART" id="SM00346">
    <property type="entry name" value="HTH_ICLR"/>
    <property type="match status" value="1"/>
</dbReference>
<dbReference type="PANTHER" id="PTHR30136:SF34">
    <property type="entry name" value="TRANSCRIPTIONAL REGULATOR"/>
    <property type="match status" value="1"/>
</dbReference>
<dbReference type="PROSITE" id="PS51078">
    <property type="entry name" value="ICLR_ED"/>
    <property type="match status" value="1"/>
</dbReference>
<dbReference type="RefSeq" id="WP_115979406.1">
    <property type="nucleotide sequence ID" value="NZ_QOHR01000008.1"/>
</dbReference>
<dbReference type="Pfam" id="PF01614">
    <property type="entry name" value="IclR_C"/>
    <property type="match status" value="1"/>
</dbReference>
<dbReference type="GO" id="GO:0003700">
    <property type="term" value="F:DNA-binding transcription factor activity"/>
    <property type="evidence" value="ECO:0007669"/>
    <property type="project" value="TreeGrafter"/>
</dbReference>
<feature type="domain" description="IclR-ED" evidence="5">
    <location>
        <begin position="74"/>
        <end position="256"/>
    </location>
</feature>
<evidence type="ECO:0000313" key="6">
    <source>
        <dbReference type="EMBL" id="REC57069.1"/>
    </source>
</evidence>
<comment type="caution">
    <text evidence="6">The sequence shown here is derived from an EMBL/GenBank/DDBJ whole genome shotgun (WGS) entry which is preliminary data.</text>
</comment>
<keyword evidence="1" id="KW-0805">Transcription regulation</keyword>
<dbReference type="InterPro" id="IPR050707">
    <property type="entry name" value="HTH_MetabolicPath_Reg"/>
</dbReference>
<dbReference type="InterPro" id="IPR005471">
    <property type="entry name" value="Tscrpt_reg_IclR_N"/>
</dbReference>
<evidence type="ECO:0000256" key="3">
    <source>
        <dbReference type="ARBA" id="ARBA00023163"/>
    </source>
</evidence>
<dbReference type="InterPro" id="IPR036388">
    <property type="entry name" value="WH-like_DNA-bd_sf"/>
</dbReference>
<dbReference type="InterPro" id="IPR014757">
    <property type="entry name" value="Tscrpt_reg_IclR_C"/>
</dbReference>
<proteinExistence type="predicted"/>
<gene>
    <name evidence="6" type="ORF">DRV84_08220</name>
</gene>
<keyword evidence="3" id="KW-0804">Transcription</keyword>
<evidence type="ECO:0000313" key="7">
    <source>
        <dbReference type="Proteomes" id="UP000257131"/>
    </source>
</evidence>
<evidence type="ECO:0000259" key="4">
    <source>
        <dbReference type="PROSITE" id="PS51077"/>
    </source>
</evidence>
<dbReference type="PROSITE" id="PS51077">
    <property type="entry name" value="HTH_ICLR"/>
    <property type="match status" value="1"/>
</dbReference>
<dbReference type="Pfam" id="PF09339">
    <property type="entry name" value="HTH_IclR"/>
    <property type="match status" value="1"/>
</dbReference>
<feature type="domain" description="HTH iclR-type" evidence="4">
    <location>
        <begin position="13"/>
        <end position="73"/>
    </location>
</feature>
<dbReference type="EMBL" id="QOHR01000008">
    <property type="protein sequence ID" value="REC57069.1"/>
    <property type="molecule type" value="Genomic_DNA"/>
</dbReference>
<sequence length="256" mass="26879">MPNSTDIPPSDTSLTFAKGLAVLECFNTATTALGVPEIARRCGLDRAVARRLVLTLVRAGYVRQRGRAYALCPGSLVLAAGLLQGQRFGLTVQPVLEGFAAQARQPLMLTLRDGHDAVYVAHAGGPGILPRLGFTLGSRLPLLSTAVGRAMLGAETPGARAKLLAEAPLTAWTERTVTERSRLAQVVAETPPGTAVRNDGEFEPGITATAVGFRCESGEVAAVGHSAERALYAEPGTAERIETALVRCAEALRTLL</sequence>
<keyword evidence="2" id="KW-0238">DNA-binding</keyword>
<dbReference type="SUPFAM" id="SSF55781">
    <property type="entry name" value="GAF domain-like"/>
    <property type="match status" value="1"/>
</dbReference>
<organism evidence="6 7">
    <name type="scientific">Rhodosalinus sediminis</name>
    <dbReference type="NCBI Taxonomy" id="1940533"/>
    <lineage>
        <taxon>Bacteria</taxon>
        <taxon>Pseudomonadati</taxon>
        <taxon>Pseudomonadota</taxon>
        <taxon>Alphaproteobacteria</taxon>
        <taxon>Rhodobacterales</taxon>
        <taxon>Paracoccaceae</taxon>
        <taxon>Rhodosalinus</taxon>
    </lineage>
</organism>